<organism evidence="1 2">
    <name type="scientific">Undibacterium umbellatum</name>
    <dbReference type="NCBI Taxonomy" id="2762300"/>
    <lineage>
        <taxon>Bacteria</taxon>
        <taxon>Pseudomonadati</taxon>
        <taxon>Pseudomonadota</taxon>
        <taxon>Betaproteobacteria</taxon>
        <taxon>Burkholderiales</taxon>
        <taxon>Oxalobacteraceae</taxon>
        <taxon>Undibacterium</taxon>
    </lineage>
</organism>
<dbReference type="Gene3D" id="3.80.10.10">
    <property type="entry name" value="Ribonuclease Inhibitor"/>
    <property type="match status" value="1"/>
</dbReference>
<dbReference type="EMBL" id="JACOFX010000004">
    <property type="protein sequence ID" value="MBC3907905.1"/>
    <property type="molecule type" value="Genomic_DNA"/>
</dbReference>
<sequence length="365" mass="41279">MFLKETCPPLAVLWSMKMYCYHRIESPRAIDITEIKNLISPGWRVVIQFGSTSSCSPELLAELNQAAKLIGPDLQIRFWGHFGEQFNASILRSIPEATNVIIDGMNNCINICDLSYLSNLKELNLGASGFDVPDILSIEALHGLDTLFIGENKKSNIDLIHLRKYQKLRDFGTGGQFKNIDVITQLPKLRNLSLLQIKNTLDLSFVSKIRNLQDLSVQFGGYESIAEIEAPELRELRIMRVRGLKELGDIGRFPRLEKLEISGQIQLDSLKLGENPLLRDIYISTCKTLSRIDGFEGLPKLEQLWLFRTALDYDAFISAKMPSSLRGITFFNGGKKKDDVIEKDLSLKGYRKYQFEACVAPISEV</sequence>
<dbReference type="SUPFAM" id="SSF52058">
    <property type="entry name" value="L domain-like"/>
    <property type="match status" value="1"/>
</dbReference>
<keyword evidence="2" id="KW-1185">Reference proteome</keyword>
<dbReference type="RefSeq" id="WP_186953465.1">
    <property type="nucleotide sequence ID" value="NZ_JACOFX010000004.1"/>
</dbReference>
<proteinExistence type="predicted"/>
<evidence type="ECO:0000313" key="1">
    <source>
        <dbReference type="EMBL" id="MBC3907905.1"/>
    </source>
</evidence>
<reference evidence="1 2" key="1">
    <citation type="submission" date="2020-08" db="EMBL/GenBank/DDBJ databases">
        <title>Novel species isolated from subtropical streams in China.</title>
        <authorList>
            <person name="Lu H."/>
        </authorList>
    </citation>
    <scope>NUCLEOTIDE SEQUENCE [LARGE SCALE GENOMIC DNA]</scope>
    <source>
        <strain evidence="1 2">NL8W</strain>
    </source>
</reference>
<name>A0ABR6Z827_9BURK</name>
<dbReference type="Proteomes" id="UP000646911">
    <property type="component" value="Unassembled WGS sequence"/>
</dbReference>
<evidence type="ECO:0008006" key="3">
    <source>
        <dbReference type="Google" id="ProtNLM"/>
    </source>
</evidence>
<evidence type="ECO:0000313" key="2">
    <source>
        <dbReference type="Proteomes" id="UP000646911"/>
    </source>
</evidence>
<protein>
    <recommendedName>
        <fullName evidence="3">Leucine-rich repeat domain-containing protein</fullName>
    </recommendedName>
</protein>
<accession>A0ABR6Z827</accession>
<comment type="caution">
    <text evidence="1">The sequence shown here is derived from an EMBL/GenBank/DDBJ whole genome shotgun (WGS) entry which is preliminary data.</text>
</comment>
<dbReference type="InterPro" id="IPR032675">
    <property type="entry name" value="LRR_dom_sf"/>
</dbReference>
<gene>
    <name evidence="1" type="ORF">H8L47_10030</name>
</gene>